<dbReference type="Proteomes" id="UP000198546">
    <property type="component" value="Chromosome i"/>
</dbReference>
<evidence type="ECO:0000313" key="2">
    <source>
        <dbReference type="Proteomes" id="UP000198546"/>
    </source>
</evidence>
<dbReference type="STRING" id="675864.SAMN04489747_1234"/>
<evidence type="ECO:0000313" key="1">
    <source>
        <dbReference type="EMBL" id="SDD56066.1"/>
    </source>
</evidence>
<keyword evidence="2" id="KW-1185">Reference proteome</keyword>
<accession>A0A1G6VTA5</accession>
<dbReference type="PANTHER" id="PTHR36439">
    <property type="entry name" value="BLL4334 PROTEIN"/>
    <property type="match status" value="1"/>
</dbReference>
<dbReference type="EMBL" id="LT629688">
    <property type="protein sequence ID" value="SDD56066.1"/>
    <property type="molecule type" value="Genomic_DNA"/>
</dbReference>
<dbReference type="PANTHER" id="PTHR36439:SF1">
    <property type="entry name" value="DUF1697 DOMAIN-CONTAINING PROTEIN"/>
    <property type="match status" value="1"/>
</dbReference>
<sequence length="176" mass="18980">MGARRVVLLRAVNVGGASLPMAELRALATSLGAEDVATHIASGNLLCTPPGDPDVFDRALEQAVQERFGFFREAISRTPEQLRAALDAHPFEVVDARFSYVLFLLHPPEPAAVTAAQEVDTGPELWQLVGQDVHLRYAEGAGRAHPGLDKALRRLRTPATARNLNTVRKLVALTGS</sequence>
<dbReference type="InterPro" id="IPR012545">
    <property type="entry name" value="DUF1697"/>
</dbReference>
<dbReference type="Gene3D" id="3.30.70.1280">
    <property type="entry name" value="SP0830-like domains"/>
    <property type="match status" value="1"/>
</dbReference>
<dbReference type="SUPFAM" id="SSF160379">
    <property type="entry name" value="SP0830-like"/>
    <property type="match status" value="1"/>
</dbReference>
<dbReference type="Pfam" id="PF08002">
    <property type="entry name" value="DUF1697"/>
    <property type="match status" value="1"/>
</dbReference>
<gene>
    <name evidence="1" type="ORF">SAMN04489747_1234</name>
</gene>
<dbReference type="AlphaFoldDB" id="A0A1G6VTA5"/>
<protein>
    <submittedName>
        <fullName evidence="1">Uncharacterized conserved protein, DUF1697 family</fullName>
    </submittedName>
</protein>
<name>A0A1G6VTA5_9ACTN</name>
<proteinExistence type="predicted"/>
<dbReference type="PIRSF" id="PIRSF008502">
    <property type="entry name" value="UCP008502"/>
    <property type="match status" value="1"/>
</dbReference>
<dbReference type="RefSeq" id="WP_090591589.1">
    <property type="nucleotide sequence ID" value="NZ_LT629688.1"/>
</dbReference>
<dbReference type="OrthoDB" id="9806494at2"/>
<reference evidence="1 2" key="1">
    <citation type="submission" date="2016-10" db="EMBL/GenBank/DDBJ databases">
        <authorList>
            <person name="de Groot N.N."/>
        </authorList>
    </citation>
    <scope>NUCLEOTIDE SEQUENCE [LARGE SCALE GENOMIC DNA]</scope>
    <source>
        <strain evidence="1 2">MON 2.2</strain>
    </source>
</reference>
<organism evidence="1 2">
    <name type="scientific">Auraticoccus monumenti</name>
    <dbReference type="NCBI Taxonomy" id="675864"/>
    <lineage>
        <taxon>Bacteria</taxon>
        <taxon>Bacillati</taxon>
        <taxon>Actinomycetota</taxon>
        <taxon>Actinomycetes</taxon>
        <taxon>Propionibacteriales</taxon>
        <taxon>Propionibacteriaceae</taxon>
        <taxon>Auraticoccus</taxon>
    </lineage>
</organism>